<dbReference type="KEGG" id="tum:CBW65_14190"/>
<dbReference type="PIRSF" id="PIRSF029895">
    <property type="entry name" value="SpoIV"/>
    <property type="match status" value="1"/>
</dbReference>
<dbReference type="Proteomes" id="UP000195437">
    <property type="component" value="Chromosome"/>
</dbReference>
<dbReference type="Pfam" id="PF06898">
    <property type="entry name" value="YqfD"/>
    <property type="match status" value="1"/>
</dbReference>
<dbReference type="InterPro" id="IPR010690">
    <property type="entry name" value="YqfD"/>
</dbReference>
<organism evidence="2 3">
    <name type="scientific">Tumebacillus avium</name>
    <dbReference type="NCBI Taxonomy" id="1903704"/>
    <lineage>
        <taxon>Bacteria</taxon>
        <taxon>Bacillati</taxon>
        <taxon>Bacillota</taxon>
        <taxon>Bacilli</taxon>
        <taxon>Bacillales</taxon>
        <taxon>Alicyclobacillaceae</taxon>
        <taxon>Tumebacillus</taxon>
    </lineage>
</organism>
<protein>
    <submittedName>
        <fullName evidence="2">Sporulation protein YqfD</fullName>
    </submittedName>
</protein>
<accession>A0A1Y0INE6</accession>
<keyword evidence="3" id="KW-1185">Reference proteome</keyword>
<dbReference type="AlphaFoldDB" id="A0A1Y0INE6"/>
<keyword evidence="1" id="KW-1133">Transmembrane helix</keyword>
<evidence type="ECO:0000313" key="2">
    <source>
        <dbReference type="EMBL" id="ARU62027.1"/>
    </source>
</evidence>
<keyword evidence="1" id="KW-0812">Transmembrane</keyword>
<dbReference type="RefSeq" id="WP_087457392.1">
    <property type="nucleotide sequence ID" value="NZ_CP021434.1"/>
</dbReference>
<feature type="transmembrane region" description="Helical" evidence="1">
    <location>
        <begin position="91"/>
        <end position="111"/>
    </location>
</feature>
<keyword evidence="1" id="KW-0472">Membrane</keyword>
<sequence>MVGRWLLDFWRGYVVVTLRGERIPELLNRATEQGILFWEIKQVREHVYRLRMHREDVRALRGLLSKTRTRIHFERKLGVPFLAWRAWRRKFFVAGALTFLAALYTLTAFVWEVQVTGDLKEVQEERILQAASEIGIHPGVMIGKLPDTDILQNQMLDKVPELVWTGIQIQGTKITIQVVEKIPGVQPPSTVPQNIVATKQGVVKQIQAHRGVAAVKRETFVKPGQVLISGALIDGKTNVHATGVVKAAVWYTSKLTVPLNTTRKAFTGEAVKKHFLTFWGHPVQIWGYGKVPYEQTEEISEDKALKIGDFVFPIQLRHSTYHEVSEEKVTLTQEQAEKEALRLARMDLQGKIGEDGKFTTQKVLRSTIKDGNLEVEVFSEVLENIGKPQGYTPAPPPAEPTK</sequence>
<name>A0A1Y0INE6_9BACL</name>
<gene>
    <name evidence="2" type="ORF">CBW65_14190</name>
</gene>
<dbReference type="EMBL" id="CP021434">
    <property type="protein sequence ID" value="ARU62027.1"/>
    <property type="molecule type" value="Genomic_DNA"/>
</dbReference>
<evidence type="ECO:0000256" key="1">
    <source>
        <dbReference type="SAM" id="Phobius"/>
    </source>
</evidence>
<evidence type="ECO:0000313" key="3">
    <source>
        <dbReference type="Proteomes" id="UP000195437"/>
    </source>
</evidence>
<proteinExistence type="predicted"/>
<dbReference type="NCBIfam" id="TIGR02876">
    <property type="entry name" value="spore_yqfD"/>
    <property type="match status" value="1"/>
</dbReference>
<dbReference type="OrthoDB" id="1640349at2"/>
<reference evidence="3" key="1">
    <citation type="submission" date="2017-05" db="EMBL/GenBank/DDBJ databases">
        <authorList>
            <person name="Sung H."/>
        </authorList>
    </citation>
    <scope>NUCLEOTIDE SEQUENCE [LARGE SCALE GENOMIC DNA]</scope>
    <source>
        <strain evidence="3">AR23208</strain>
    </source>
</reference>